<comment type="function">
    <text evidence="6 7">Catalyzes the reversible reaction in which hydroxymethyl group from 5,10-methylenetetrahydrofolate is transferred onto alpha-ketoisovalerate to form ketopantoate.</text>
</comment>
<feature type="binding site" evidence="7 9">
    <location>
        <position position="116"/>
    </location>
    <ligand>
        <name>3-methyl-2-oxobutanoate</name>
        <dbReference type="ChEBI" id="CHEBI:11851"/>
    </ligand>
</feature>
<dbReference type="Gene3D" id="3.20.20.60">
    <property type="entry name" value="Phosphoenolpyruvate-binding domains"/>
    <property type="match status" value="1"/>
</dbReference>
<keyword evidence="5 7" id="KW-0808">Transferase</keyword>
<name>A0A5B8XJ20_9RICK</name>
<evidence type="ECO:0000256" key="6">
    <source>
        <dbReference type="ARBA" id="ARBA00056497"/>
    </source>
</evidence>
<keyword evidence="7 10" id="KW-0460">Magnesium</keyword>
<dbReference type="FunFam" id="3.20.20.60:FF:000003">
    <property type="entry name" value="3-methyl-2-oxobutanoate hydroxymethyltransferase"/>
    <property type="match status" value="1"/>
</dbReference>
<evidence type="ECO:0000256" key="7">
    <source>
        <dbReference type="HAMAP-Rule" id="MF_00156"/>
    </source>
</evidence>
<dbReference type="InterPro" id="IPR015813">
    <property type="entry name" value="Pyrv/PenolPyrv_kinase-like_dom"/>
</dbReference>
<dbReference type="InterPro" id="IPR040442">
    <property type="entry name" value="Pyrv_kinase-like_dom_sf"/>
</dbReference>
<proteinExistence type="inferred from homology"/>
<evidence type="ECO:0000313" key="12">
    <source>
        <dbReference type="Proteomes" id="UP000321934"/>
    </source>
</evidence>
<evidence type="ECO:0000256" key="5">
    <source>
        <dbReference type="ARBA" id="ARBA00022679"/>
    </source>
</evidence>
<evidence type="ECO:0000256" key="1">
    <source>
        <dbReference type="ARBA" id="ARBA00005033"/>
    </source>
</evidence>
<dbReference type="PANTHER" id="PTHR20881:SF0">
    <property type="entry name" value="3-METHYL-2-OXOBUTANOATE HYDROXYMETHYLTRANSFERASE"/>
    <property type="match status" value="1"/>
</dbReference>
<evidence type="ECO:0000256" key="3">
    <source>
        <dbReference type="ARBA" id="ARBA00011424"/>
    </source>
</evidence>
<dbReference type="GO" id="GO:0000287">
    <property type="term" value="F:magnesium ion binding"/>
    <property type="evidence" value="ECO:0007669"/>
    <property type="project" value="TreeGrafter"/>
</dbReference>
<comment type="subunit">
    <text evidence="3 7">Homodecamer; pentamer of dimers.</text>
</comment>
<dbReference type="EMBL" id="CP029077">
    <property type="protein sequence ID" value="QED23884.1"/>
    <property type="molecule type" value="Genomic_DNA"/>
</dbReference>
<comment type="similarity">
    <text evidence="2 7">Belongs to the PanB family.</text>
</comment>
<dbReference type="GO" id="GO:0032259">
    <property type="term" value="P:methylation"/>
    <property type="evidence" value="ECO:0007669"/>
    <property type="project" value="UniProtKB-KW"/>
</dbReference>
<feature type="active site" description="Proton acceptor" evidence="7 8">
    <location>
        <position position="185"/>
    </location>
</feature>
<feature type="binding site" evidence="7 9">
    <location>
        <position position="87"/>
    </location>
    <ligand>
        <name>3-methyl-2-oxobutanoate</name>
        <dbReference type="ChEBI" id="CHEBI:11851"/>
    </ligand>
</feature>
<dbReference type="AlphaFoldDB" id="A0A5B8XJ20"/>
<feature type="binding site" evidence="7 10">
    <location>
        <position position="87"/>
    </location>
    <ligand>
        <name>Mg(2+)</name>
        <dbReference type="ChEBI" id="CHEBI:18420"/>
    </ligand>
</feature>
<dbReference type="PIRSF" id="PIRSF000388">
    <property type="entry name" value="Pantoate_hydroxy_MeTrfase"/>
    <property type="match status" value="1"/>
</dbReference>
<dbReference type="PANTHER" id="PTHR20881">
    <property type="entry name" value="3-METHYL-2-OXOBUTANOATE HYDROXYMETHYLTRANSFERASE"/>
    <property type="match status" value="1"/>
</dbReference>
<keyword evidence="7" id="KW-0963">Cytoplasm</keyword>
<sequence>METRKKVTISTLKNKKNKGEKAVFITAYDFPAATFANKAGVDMILVGDSGAMCLLGYQTTNEVSMDEMIMMTNAVIRGNKHAFVVGDMPFLSYQISNEIAVSNAGRFIKSGCDAIKLEGGVRMVERVRAITDSGIAVMGHIGLTPQNMAQMGGYKIQGKDIASFNALVEDAKALEKAGAFSILLEGVTNEVAEIVKNSVSIPCYGIGAGVKLDGQLIIMHDILGTFVGEIRPKFIKVFDNIGDKITEAISQYATEVRNATFPAEEHFYPISDEALSMIKKTLG</sequence>
<dbReference type="HAMAP" id="MF_00156">
    <property type="entry name" value="PanB"/>
    <property type="match status" value="1"/>
</dbReference>
<feature type="binding site" evidence="7 9">
    <location>
        <begin position="48"/>
        <end position="49"/>
    </location>
    <ligand>
        <name>3-methyl-2-oxobutanoate</name>
        <dbReference type="ChEBI" id="CHEBI:11851"/>
    </ligand>
</feature>
<dbReference type="SUPFAM" id="SSF51621">
    <property type="entry name" value="Phosphoenolpyruvate/pyruvate domain"/>
    <property type="match status" value="1"/>
</dbReference>
<dbReference type="OrthoDB" id="9781789at2"/>
<dbReference type="UniPathway" id="UPA00028">
    <property type="reaction ID" value="UER00003"/>
</dbReference>
<accession>A0A5B8XJ20</accession>
<evidence type="ECO:0000256" key="10">
    <source>
        <dbReference type="PIRSR" id="PIRSR000388-3"/>
    </source>
</evidence>
<keyword evidence="4 7" id="KW-0566">Pantothenate biosynthesis</keyword>
<dbReference type="RefSeq" id="WP_146821348.1">
    <property type="nucleotide sequence ID" value="NZ_CP029077.1"/>
</dbReference>
<evidence type="ECO:0000256" key="4">
    <source>
        <dbReference type="ARBA" id="ARBA00022655"/>
    </source>
</evidence>
<comment type="pathway">
    <text evidence="1 7">Cofactor biosynthesis; (R)-pantothenate biosynthesis; (R)-pantoate from 3-methyl-2-oxobutanoate: step 1/2.</text>
</comment>
<dbReference type="InterPro" id="IPR003700">
    <property type="entry name" value="Pantoate_hydroxy_MeTrfase"/>
</dbReference>
<comment type="catalytic activity">
    <reaction evidence="7">
        <text>(6R)-5,10-methylene-5,6,7,8-tetrahydrofolate + 3-methyl-2-oxobutanoate + H2O = 2-dehydropantoate + (6S)-5,6,7,8-tetrahydrofolate</text>
        <dbReference type="Rhea" id="RHEA:11824"/>
        <dbReference type="ChEBI" id="CHEBI:11561"/>
        <dbReference type="ChEBI" id="CHEBI:11851"/>
        <dbReference type="ChEBI" id="CHEBI:15377"/>
        <dbReference type="ChEBI" id="CHEBI:15636"/>
        <dbReference type="ChEBI" id="CHEBI:57453"/>
        <dbReference type="EC" id="2.1.2.11"/>
    </reaction>
</comment>
<evidence type="ECO:0000256" key="2">
    <source>
        <dbReference type="ARBA" id="ARBA00008676"/>
    </source>
</evidence>
<organism evidence="11 12">
    <name type="scientific">Candidatus Deianiraea vastatrix</name>
    <dbReference type="NCBI Taxonomy" id="2163644"/>
    <lineage>
        <taxon>Bacteria</taxon>
        <taxon>Pseudomonadati</taxon>
        <taxon>Pseudomonadota</taxon>
        <taxon>Alphaproteobacteria</taxon>
        <taxon>Rickettsiales</taxon>
        <taxon>Candidatus Deianiraeaceae</taxon>
        <taxon>Candidatus Deianiraea</taxon>
    </lineage>
</organism>
<gene>
    <name evidence="7" type="primary">panB</name>
    <name evidence="11" type="ORF">Deia_01103</name>
</gene>
<dbReference type="GO" id="GO:0015940">
    <property type="term" value="P:pantothenate biosynthetic process"/>
    <property type="evidence" value="ECO:0007669"/>
    <property type="project" value="UniProtKB-UniRule"/>
</dbReference>
<dbReference type="NCBIfam" id="TIGR00222">
    <property type="entry name" value="panB"/>
    <property type="match status" value="1"/>
</dbReference>
<dbReference type="GO" id="GO:0008168">
    <property type="term" value="F:methyltransferase activity"/>
    <property type="evidence" value="ECO:0007669"/>
    <property type="project" value="UniProtKB-KW"/>
</dbReference>
<dbReference type="EC" id="2.1.2.11" evidence="7"/>
<feature type="binding site" evidence="7 10">
    <location>
        <position position="48"/>
    </location>
    <ligand>
        <name>Mg(2+)</name>
        <dbReference type="ChEBI" id="CHEBI:18420"/>
    </ligand>
</feature>
<keyword evidence="7 10" id="KW-0479">Metal-binding</keyword>
<keyword evidence="11" id="KW-0489">Methyltransferase</keyword>
<comment type="cofactor">
    <cofactor evidence="7 10">
        <name>Mg(2+)</name>
        <dbReference type="ChEBI" id="CHEBI:18420"/>
    </cofactor>
    <text evidence="7 10">Binds 1 Mg(2+) ion per subunit.</text>
</comment>
<evidence type="ECO:0000313" key="11">
    <source>
        <dbReference type="EMBL" id="QED23884.1"/>
    </source>
</evidence>
<reference evidence="11 12" key="1">
    <citation type="journal article" date="2019" name="ISME J.">
        <title>Deianiraea, an extracellular bacterium associated with the ciliate Paramecium, suggests an alternative scenario for the evolution of Rickettsiales.</title>
        <authorList>
            <person name="Castelli M."/>
            <person name="Sabaneyeva E."/>
            <person name="Lanzoni O."/>
            <person name="Lebedeva N."/>
            <person name="Floriano A.M."/>
            <person name="Gaiarsa S."/>
            <person name="Benken K."/>
            <person name="Modeo L."/>
            <person name="Bandi C."/>
            <person name="Potekhin A."/>
            <person name="Sassera D."/>
            <person name="Petroni G."/>
        </authorList>
    </citation>
    <scope>NUCLEOTIDE SEQUENCE [LARGE SCALE GENOMIC DNA]</scope>
    <source>
        <strain evidence="11">CyL4-1</strain>
    </source>
</reference>
<dbReference type="NCBIfam" id="NF001452">
    <property type="entry name" value="PRK00311.1"/>
    <property type="match status" value="1"/>
</dbReference>
<comment type="subcellular location">
    <subcellularLocation>
        <location evidence="7">Cytoplasm</location>
    </subcellularLocation>
</comment>
<feature type="binding site" evidence="7 10">
    <location>
        <position position="118"/>
    </location>
    <ligand>
        <name>Mg(2+)</name>
        <dbReference type="ChEBI" id="CHEBI:18420"/>
    </ligand>
</feature>
<evidence type="ECO:0000256" key="9">
    <source>
        <dbReference type="PIRSR" id="PIRSR000388-2"/>
    </source>
</evidence>
<dbReference type="Proteomes" id="UP000321934">
    <property type="component" value="Chromosome"/>
</dbReference>
<dbReference type="GO" id="GO:0003864">
    <property type="term" value="F:3-methyl-2-oxobutanoate hydroxymethyltransferase activity"/>
    <property type="evidence" value="ECO:0007669"/>
    <property type="project" value="UniProtKB-UniRule"/>
</dbReference>
<evidence type="ECO:0000256" key="8">
    <source>
        <dbReference type="PIRSR" id="PIRSR000388-1"/>
    </source>
</evidence>
<protein>
    <recommendedName>
        <fullName evidence="7">3-methyl-2-oxobutanoate hydroxymethyltransferase</fullName>
        <ecNumber evidence="7">2.1.2.11</ecNumber>
    </recommendedName>
    <alternativeName>
        <fullName evidence="7">Ketopantoate hydroxymethyltransferase</fullName>
        <shortName evidence="7">KPHMT</shortName>
    </alternativeName>
</protein>
<dbReference type="CDD" id="cd06557">
    <property type="entry name" value="KPHMT-like"/>
    <property type="match status" value="1"/>
</dbReference>
<dbReference type="Pfam" id="PF02548">
    <property type="entry name" value="Pantoate_transf"/>
    <property type="match status" value="1"/>
</dbReference>
<keyword evidence="12" id="KW-1185">Reference proteome</keyword>
<dbReference type="GO" id="GO:0005737">
    <property type="term" value="C:cytoplasm"/>
    <property type="evidence" value="ECO:0007669"/>
    <property type="project" value="UniProtKB-SubCell"/>
</dbReference>